<gene>
    <name evidence="2" type="ORF">PECUL_23A040478</name>
</gene>
<protein>
    <submittedName>
        <fullName evidence="2">Uncharacterized protein</fullName>
    </submittedName>
</protein>
<evidence type="ECO:0000313" key="2">
    <source>
        <dbReference type="EMBL" id="CAH2292825.1"/>
    </source>
</evidence>
<dbReference type="Proteomes" id="UP001295444">
    <property type="component" value="Chromosome 05"/>
</dbReference>
<dbReference type="EMBL" id="OW240916">
    <property type="protein sequence ID" value="CAH2292825.1"/>
    <property type="molecule type" value="Genomic_DNA"/>
</dbReference>
<proteinExistence type="predicted"/>
<feature type="region of interest" description="Disordered" evidence="1">
    <location>
        <begin position="1"/>
        <end position="63"/>
    </location>
</feature>
<feature type="compositionally biased region" description="Basic residues" evidence="1">
    <location>
        <begin position="20"/>
        <end position="32"/>
    </location>
</feature>
<accession>A0AAD1S5Q9</accession>
<feature type="region of interest" description="Disordered" evidence="1">
    <location>
        <begin position="77"/>
        <end position="117"/>
    </location>
</feature>
<name>A0AAD1S5Q9_PELCU</name>
<evidence type="ECO:0000313" key="3">
    <source>
        <dbReference type="Proteomes" id="UP001295444"/>
    </source>
</evidence>
<evidence type="ECO:0000256" key="1">
    <source>
        <dbReference type="SAM" id="MobiDB-lite"/>
    </source>
</evidence>
<reference evidence="2" key="1">
    <citation type="submission" date="2022-03" db="EMBL/GenBank/DDBJ databases">
        <authorList>
            <person name="Alioto T."/>
            <person name="Alioto T."/>
            <person name="Gomez Garrido J."/>
        </authorList>
    </citation>
    <scope>NUCLEOTIDE SEQUENCE</scope>
</reference>
<keyword evidence="3" id="KW-1185">Reference proteome</keyword>
<dbReference type="AlphaFoldDB" id="A0AAD1S5Q9"/>
<feature type="compositionally biased region" description="Polar residues" evidence="1">
    <location>
        <begin position="37"/>
        <end position="52"/>
    </location>
</feature>
<sequence length="117" mass="13015">MSSHPRQTEDGRTHLTVAAGRHKPHGNRRAPAKTHPEPSQTGGEAGATSSQRKQLHEQPTEVDTCKLLPKHRQMLNSKRRQCSSYIAPHTEPLGSPRRTHMNNNEANGTYLLHETGT</sequence>
<organism evidence="2 3">
    <name type="scientific">Pelobates cultripes</name>
    <name type="common">Western spadefoot toad</name>
    <dbReference type="NCBI Taxonomy" id="61616"/>
    <lineage>
        <taxon>Eukaryota</taxon>
        <taxon>Metazoa</taxon>
        <taxon>Chordata</taxon>
        <taxon>Craniata</taxon>
        <taxon>Vertebrata</taxon>
        <taxon>Euteleostomi</taxon>
        <taxon>Amphibia</taxon>
        <taxon>Batrachia</taxon>
        <taxon>Anura</taxon>
        <taxon>Pelobatoidea</taxon>
        <taxon>Pelobatidae</taxon>
        <taxon>Pelobates</taxon>
    </lineage>
</organism>
<feature type="compositionally biased region" description="Basic and acidic residues" evidence="1">
    <location>
        <begin position="1"/>
        <end position="13"/>
    </location>
</feature>